<evidence type="ECO:0000313" key="1">
    <source>
        <dbReference type="EMBL" id="BES90659.1"/>
    </source>
</evidence>
<name>A0ABN7AHH9_9HEMI</name>
<accession>A0ABN7AHH9</accession>
<protein>
    <submittedName>
        <fullName evidence="1">Retrotransposon protein</fullName>
    </submittedName>
</protein>
<proteinExistence type="predicted"/>
<sequence length="108" mass="12850">MMAKTGLDSLELRRELFDVLFLQKLIRNEVDSSLLLSRLNFYAPPYRTRQNQVFYMRSSPTNYLINRPLSRMQRLYNRVASDVDTLDDLLQAPTGLFKRSVREVLRRH</sequence>
<dbReference type="Proteomes" id="UP001307889">
    <property type="component" value="Chromosome 2"/>
</dbReference>
<organism evidence="1 2">
    <name type="scientific">Nesidiocoris tenuis</name>
    <dbReference type="NCBI Taxonomy" id="355587"/>
    <lineage>
        <taxon>Eukaryota</taxon>
        <taxon>Metazoa</taxon>
        <taxon>Ecdysozoa</taxon>
        <taxon>Arthropoda</taxon>
        <taxon>Hexapoda</taxon>
        <taxon>Insecta</taxon>
        <taxon>Pterygota</taxon>
        <taxon>Neoptera</taxon>
        <taxon>Paraneoptera</taxon>
        <taxon>Hemiptera</taxon>
        <taxon>Heteroptera</taxon>
        <taxon>Panheteroptera</taxon>
        <taxon>Cimicomorpha</taxon>
        <taxon>Miridae</taxon>
        <taxon>Dicyphina</taxon>
        <taxon>Nesidiocoris</taxon>
    </lineage>
</organism>
<reference evidence="1 2" key="1">
    <citation type="submission" date="2023-09" db="EMBL/GenBank/DDBJ databases">
        <title>Nesidiocoris tenuis whole genome shotgun sequence.</title>
        <authorList>
            <person name="Shibata T."/>
            <person name="Shimoda M."/>
            <person name="Kobayashi T."/>
            <person name="Uehara T."/>
        </authorList>
    </citation>
    <scope>NUCLEOTIDE SEQUENCE [LARGE SCALE GENOMIC DNA]</scope>
    <source>
        <strain evidence="1 2">Japan</strain>
    </source>
</reference>
<evidence type="ECO:0000313" key="2">
    <source>
        <dbReference type="Proteomes" id="UP001307889"/>
    </source>
</evidence>
<gene>
    <name evidence="1" type="ORF">NTJ_03467</name>
</gene>
<keyword evidence="2" id="KW-1185">Reference proteome</keyword>
<dbReference type="EMBL" id="AP028910">
    <property type="protein sequence ID" value="BES90659.1"/>
    <property type="molecule type" value="Genomic_DNA"/>
</dbReference>